<name>A0AA38RSI8_9PEZI</name>
<comment type="caution">
    <text evidence="1">The sequence shown here is derived from an EMBL/GenBank/DDBJ whole genome shotgun (WGS) entry which is preliminary data.</text>
</comment>
<dbReference type="Proteomes" id="UP001174691">
    <property type="component" value="Unassembled WGS sequence"/>
</dbReference>
<organism evidence="1 2">
    <name type="scientific">Coniochaeta hoffmannii</name>
    <dbReference type="NCBI Taxonomy" id="91930"/>
    <lineage>
        <taxon>Eukaryota</taxon>
        <taxon>Fungi</taxon>
        <taxon>Dikarya</taxon>
        <taxon>Ascomycota</taxon>
        <taxon>Pezizomycotina</taxon>
        <taxon>Sordariomycetes</taxon>
        <taxon>Sordariomycetidae</taxon>
        <taxon>Coniochaetales</taxon>
        <taxon>Coniochaetaceae</taxon>
        <taxon>Coniochaeta</taxon>
    </lineage>
</organism>
<evidence type="ECO:0000313" key="2">
    <source>
        <dbReference type="Proteomes" id="UP001174691"/>
    </source>
</evidence>
<evidence type="ECO:0000313" key="1">
    <source>
        <dbReference type="EMBL" id="KAJ9155852.1"/>
    </source>
</evidence>
<sequence length="215" mass="21358">MSFNAFAALGAAAGADTTDLLQAFQAAPVSGRSAHAELVARNDSVPTINMFVDGSDPDMEYAASIVNACSDRTVYAIHCTKGPSSGTATCAPNAPIATLTAGPSTYVFSSSVSTRTLGHDVVATVQESCSLQGTTAAVCSATIGGSVDKTSTAVSTTVTESGTDYYRYDVAITGGAEKTANPTTCAANGAAGLSVRAVALWGVLGAVGVVGLLGC</sequence>
<dbReference type="AlphaFoldDB" id="A0AA38RSI8"/>
<dbReference type="EMBL" id="JANBVN010000054">
    <property type="protein sequence ID" value="KAJ9155852.1"/>
    <property type="molecule type" value="Genomic_DNA"/>
</dbReference>
<accession>A0AA38RSI8</accession>
<proteinExistence type="predicted"/>
<reference evidence="1" key="1">
    <citation type="submission" date="2022-07" db="EMBL/GenBank/DDBJ databases">
        <title>Fungi with potential for degradation of polypropylene.</title>
        <authorList>
            <person name="Gostincar C."/>
        </authorList>
    </citation>
    <scope>NUCLEOTIDE SEQUENCE</scope>
    <source>
        <strain evidence="1">EXF-13287</strain>
    </source>
</reference>
<protein>
    <submittedName>
        <fullName evidence="1">Uncharacterized protein</fullName>
    </submittedName>
</protein>
<keyword evidence="2" id="KW-1185">Reference proteome</keyword>
<gene>
    <name evidence="1" type="ORF">NKR19_g4366</name>
</gene>